<proteinExistence type="predicted"/>
<evidence type="ECO:0008006" key="3">
    <source>
        <dbReference type="Google" id="ProtNLM"/>
    </source>
</evidence>
<comment type="caution">
    <text evidence="1">The sequence shown here is derived from an EMBL/GenBank/DDBJ whole genome shotgun (WGS) entry which is preliminary data.</text>
</comment>
<gene>
    <name evidence="1" type="ORF">BpHYR1_025830</name>
</gene>
<dbReference type="EMBL" id="REGN01011687">
    <property type="protein sequence ID" value="RMZ97017.1"/>
    <property type="molecule type" value="Genomic_DNA"/>
</dbReference>
<name>A0A3M7PE83_BRAPC</name>
<keyword evidence="2" id="KW-1185">Reference proteome</keyword>
<evidence type="ECO:0000313" key="2">
    <source>
        <dbReference type="Proteomes" id="UP000276133"/>
    </source>
</evidence>
<sequence length="132" mass="15632">MPTLWSICHFVYYSQNGSKLHLVRLDASKAFDKMWSDEPFYKLLNKIPNELWRLNYNYYIILAPSYGHCQILLDLCSNFSKIWEIYFNPSKSVSSVEYLGLPIGDSEYTLFTELIPKRNLQVFTLLHFYANK</sequence>
<dbReference type="AlphaFoldDB" id="A0A3M7PE83"/>
<dbReference type="Proteomes" id="UP000276133">
    <property type="component" value="Unassembled WGS sequence"/>
</dbReference>
<accession>A0A3M7PE83</accession>
<protein>
    <recommendedName>
        <fullName evidence="3">Reverse transcriptase domain-containing protein</fullName>
    </recommendedName>
</protein>
<evidence type="ECO:0000313" key="1">
    <source>
        <dbReference type="EMBL" id="RMZ97017.1"/>
    </source>
</evidence>
<reference evidence="1 2" key="1">
    <citation type="journal article" date="2018" name="Sci. Rep.">
        <title>Genomic signatures of local adaptation to the degree of environmental predictability in rotifers.</title>
        <authorList>
            <person name="Franch-Gras L."/>
            <person name="Hahn C."/>
            <person name="Garcia-Roger E.M."/>
            <person name="Carmona M.J."/>
            <person name="Serra M."/>
            <person name="Gomez A."/>
        </authorList>
    </citation>
    <scope>NUCLEOTIDE SEQUENCE [LARGE SCALE GENOMIC DNA]</scope>
    <source>
        <strain evidence="1">HYR1</strain>
    </source>
</reference>
<organism evidence="1 2">
    <name type="scientific">Brachionus plicatilis</name>
    <name type="common">Marine rotifer</name>
    <name type="synonym">Brachionus muelleri</name>
    <dbReference type="NCBI Taxonomy" id="10195"/>
    <lineage>
        <taxon>Eukaryota</taxon>
        <taxon>Metazoa</taxon>
        <taxon>Spiralia</taxon>
        <taxon>Gnathifera</taxon>
        <taxon>Rotifera</taxon>
        <taxon>Eurotatoria</taxon>
        <taxon>Monogononta</taxon>
        <taxon>Pseudotrocha</taxon>
        <taxon>Ploima</taxon>
        <taxon>Brachionidae</taxon>
        <taxon>Brachionus</taxon>
    </lineage>
</organism>